<name>A0A1I8Q4C8_STOCA</name>
<keyword evidence="6" id="KW-1185">Reference proteome</keyword>
<keyword evidence="1 3" id="KW-0863">Zinc-finger</keyword>
<keyword evidence="1 3" id="KW-0479">Metal-binding</keyword>
<dbReference type="PANTHER" id="PTHR46569:SF1">
    <property type="entry name" value="E3 UBIQUITIN-PROTEIN LIGASE RFWD3-RELATED"/>
    <property type="match status" value="1"/>
</dbReference>
<keyword evidence="2" id="KW-0862">Zinc</keyword>
<accession>A0A1I8Q4C8</accession>
<dbReference type="KEGG" id="scac:106083895"/>
<dbReference type="PANTHER" id="PTHR46569">
    <property type="entry name" value="E3 UBIQUITIN-PROTEIN LIGASE TRAIP"/>
    <property type="match status" value="1"/>
</dbReference>
<sequence>MSCTICFERFKGSDDLYSTSCGHVYHHQCMQQWKNRSSSCPQCRVKNPMTHKIFLELDDFEANNKRQLEAELKTCHLKIEKLEQKLRKRPPVQRSPNSLLNELEDTLDYMLARNADNVEQLKTSGTKLTELQNICSAHERTVSSLTSSLFAVTLEKNEVTKKYNDLRNLCTRYHNSGQIVITAQSGCIYDLIRQTSILISGAVLRPSSKLLNYVLYLCRKINLNFTRQDIVRAGKYDGDDIIVQFRFPHLKTAFADSEHELDFYPETEEIEFFDVTGNIYYDNLFEYALNLKLFGYKSVFRRADKIFTCRTGNDDDTRLYCKEQIDELINEVK</sequence>
<evidence type="ECO:0000313" key="6">
    <source>
        <dbReference type="Proteomes" id="UP000095300"/>
    </source>
</evidence>
<dbReference type="InterPro" id="IPR001841">
    <property type="entry name" value="Znf_RING"/>
</dbReference>
<dbReference type="PROSITE" id="PS50089">
    <property type="entry name" value="ZF_RING_2"/>
    <property type="match status" value="1"/>
</dbReference>
<evidence type="ECO:0000259" key="4">
    <source>
        <dbReference type="PROSITE" id="PS50089"/>
    </source>
</evidence>
<evidence type="ECO:0000256" key="3">
    <source>
        <dbReference type="PROSITE-ProRule" id="PRU00175"/>
    </source>
</evidence>
<dbReference type="SUPFAM" id="SSF57850">
    <property type="entry name" value="RING/U-box"/>
    <property type="match status" value="1"/>
</dbReference>
<reference evidence="5" key="1">
    <citation type="submission" date="2020-05" db="UniProtKB">
        <authorList>
            <consortium name="EnsemblMetazoa"/>
        </authorList>
    </citation>
    <scope>IDENTIFICATION</scope>
    <source>
        <strain evidence="5">USDA</strain>
    </source>
</reference>
<dbReference type="AlphaFoldDB" id="A0A1I8Q4C8"/>
<dbReference type="GO" id="GO:0090734">
    <property type="term" value="C:site of DNA damage"/>
    <property type="evidence" value="ECO:0007669"/>
    <property type="project" value="TreeGrafter"/>
</dbReference>
<dbReference type="GO" id="GO:0005634">
    <property type="term" value="C:nucleus"/>
    <property type="evidence" value="ECO:0007669"/>
    <property type="project" value="TreeGrafter"/>
</dbReference>
<dbReference type="STRING" id="35570.A0A1I8Q4C8"/>
<evidence type="ECO:0000256" key="2">
    <source>
        <dbReference type="ARBA" id="ARBA00022833"/>
    </source>
</evidence>
<dbReference type="GO" id="GO:0031297">
    <property type="term" value="P:replication fork processing"/>
    <property type="evidence" value="ECO:0007669"/>
    <property type="project" value="TreeGrafter"/>
</dbReference>
<dbReference type="Gene3D" id="3.30.40.10">
    <property type="entry name" value="Zinc/RING finger domain, C3HC4 (zinc finger)"/>
    <property type="match status" value="1"/>
</dbReference>
<dbReference type="SMART" id="SM00184">
    <property type="entry name" value="RING"/>
    <property type="match status" value="1"/>
</dbReference>
<feature type="domain" description="RING-type" evidence="4">
    <location>
        <begin position="3"/>
        <end position="44"/>
    </location>
</feature>
<organism evidence="5 6">
    <name type="scientific">Stomoxys calcitrans</name>
    <name type="common">Stable fly</name>
    <name type="synonym">Conops calcitrans</name>
    <dbReference type="NCBI Taxonomy" id="35570"/>
    <lineage>
        <taxon>Eukaryota</taxon>
        <taxon>Metazoa</taxon>
        <taxon>Ecdysozoa</taxon>
        <taxon>Arthropoda</taxon>
        <taxon>Hexapoda</taxon>
        <taxon>Insecta</taxon>
        <taxon>Pterygota</taxon>
        <taxon>Neoptera</taxon>
        <taxon>Endopterygota</taxon>
        <taxon>Diptera</taxon>
        <taxon>Brachycera</taxon>
        <taxon>Muscomorpha</taxon>
        <taxon>Muscoidea</taxon>
        <taxon>Muscidae</taxon>
        <taxon>Stomoxys</taxon>
    </lineage>
</organism>
<dbReference type="InterPro" id="IPR013083">
    <property type="entry name" value="Znf_RING/FYVE/PHD"/>
</dbReference>
<evidence type="ECO:0000256" key="1">
    <source>
        <dbReference type="ARBA" id="ARBA00022771"/>
    </source>
</evidence>
<dbReference type="VEuPathDB" id="VectorBase:SCAU013814"/>
<protein>
    <recommendedName>
        <fullName evidence="4">RING-type domain-containing protein</fullName>
    </recommendedName>
</protein>
<gene>
    <name evidence="5" type="primary">106083895</name>
</gene>
<dbReference type="GO" id="GO:0016567">
    <property type="term" value="P:protein ubiquitination"/>
    <property type="evidence" value="ECO:0007669"/>
    <property type="project" value="TreeGrafter"/>
</dbReference>
<dbReference type="GO" id="GO:0008270">
    <property type="term" value="F:zinc ion binding"/>
    <property type="evidence" value="ECO:0007669"/>
    <property type="project" value="UniProtKB-KW"/>
</dbReference>
<dbReference type="OrthoDB" id="8062037at2759"/>
<dbReference type="Proteomes" id="UP000095300">
    <property type="component" value="Unassembled WGS sequence"/>
</dbReference>
<dbReference type="InterPro" id="IPR052639">
    <property type="entry name" value="TRAIP_ubiq-protein_ligase"/>
</dbReference>
<dbReference type="GO" id="GO:0061630">
    <property type="term" value="F:ubiquitin protein ligase activity"/>
    <property type="evidence" value="ECO:0007669"/>
    <property type="project" value="TreeGrafter"/>
</dbReference>
<evidence type="ECO:0000313" key="5">
    <source>
        <dbReference type="EnsemblMetazoa" id="SCAU013814-PA"/>
    </source>
</evidence>
<dbReference type="EnsemblMetazoa" id="SCAU013814-RA">
    <property type="protein sequence ID" value="SCAU013814-PA"/>
    <property type="gene ID" value="SCAU013814"/>
</dbReference>
<proteinExistence type="predicted"/>
<dbReference type="Pfam" id="PF13639">
    <property type="entry name" value="zf-RING_2"/>
    <property type="match status" value="1"/>
</dbReference>